<reference evidence="1" key="1">
    <citation type="journal article" date="2022" name="Int. J. Mol. Sci.">
        <title>Draft Genome of Tanacetum Coccineum: Genomic Comparison of Closely Related Tanacetum-Family Plants.</title>
        <authorList>
            <person name="Yamashiro T."/>
            <person name="Shiraishi A."/>
            <person name="Nakayama K."/>
            <person name="Satake H."/>
        </authorList>
    </citation>
    <scope>NUCLEOTIDE SEQUENCE</scope>
</reference>
<proteinExistence type="predicted"/>
<organism evidence="1 2">
    <name type="scientific">Tanacetum coccineum</name>
    <dbReference type="NCBI Taxonomy" id="301880"/>
    <lineage>
        <taxon>Eukaryota</taxon>
        <taxon>Viridiplantae</taxon>
        <taxon>Streptophyta</taxon>
        <taxon>Embryophyta</taxon>
        <taxon>Tracheophyta</taxon>
        <taxon>Spermatophyta</taxon>
        <taxon>Magnoliopsida</taxon>
        <taxon>eudicotyledons</taxon>
        <taxon>Gunneridae</taxon>
        <taxon>Pentapetalae</taxon>
        <taxon>asterids</taxon>
        <taxon>campanulids</taxon>
        <taxon>Asterales</taxon>
        <taxon>Asteraceae</taxon>
        <taxon>Asteroideae</taxon>
        <taxon>Anthemideae</taxon>
        <taxon>Anthemidinae</taxon>
        <taxon>Tanacetum</taxon>
    </lineage>
</organism>
<keyword evidence="2" id="KW-1185">Reference proteome</keyword>
<dbReference type="Proteomes" id="UP001151760">
    <property type="component" value="Unassembled WGS sequence"/>
</dbReference>
<gene>
    <name evidence="1" type="ORF">Tco_0843188</name>
</gene>
<protein>
    <submittedName>
        <fullName evidence="1">Uncharacterized protein</fullName>
    </submittedName>
</protein>
<evidence type="ECO:0000313" key="2">
    <source>
        <dbReference type="Proteomes" id="UP001151760"/>
    </source>
</evidence>
<reference evidence="1" key="2">
    <citation type="submission" date="2022-01" db="EMBL/GenBank/DDBJ databases">
        <authorList>
            <person name="Yamashiro T."/>
            <person name="Shiraishi A."/>
            <person name="Satake H."/>
            <person name="Nakayama K."/>
        </authorList>
    </citation>
    <scope>NUCLEOTIDE SEQUENCE</scope>
</reference>
<name>A0ABQ5B2A1_9ASTR</name>
<comment type="caution">
    <text evidence="1">The sequence shown here is derived from an EMBL/GenBank/DDBJ whole genome shotgun (WGS) entry which is preliminary data.</text>
</comment>
<accession>A0ABQ5B2A1</accession>
<evidence type="ECO:0000313" key="1">
    <source>
        <dbReference type="EMBL" id="GJT08726.1"/>
    </source>
</evidence>
<dbReference type="EMBL" id="BQNB010012853">
    <property type="protein sequence ID" value="GJT08726.1"/>
    <property type="molecule type" value="Genomic_DNA"/>
</dbReference>
<sequence length="183" mass="21416">MMEEYNHQISFRADTLPIIKISYVVNSRKEATMKITRESKAKTLWVINHQEDRTSPPSELATLITIEERKIKRTEFIREMFVIEDVRVDGMNRNLIPPPRVVPIKGLVIKEPESGIFYMNRNTDVSFSKERDLEVMKGLSECETSKSNITRIQFKDIFKEVEDYLKTYSSAGMDISWYVEGIR</sequence>